<dbReference type="RefSeq" id="WP_136837445.1">
    <property type="nucleotide sequence ID" value="NZ_SWBQ01000005.1"/>
</dbReference>
<proteinExistence type="predicted"/>
<evidence type="ECO:0000313" key="2">
    <source>
        <dbReference type="EMBL" id="TKC04453.1"/>
    </source>
</evidence>
<dbReference type="EMBL" id="SWBQ01000005">
    <property type="protein sequence ID" value="TKC04453.1"/>
    <property type="molecule type" value="Genomic_DNA"/>
</dbReference>
<feature type="domain" description="Phosphoribosyltransferase" evidence="1">
    <location>
        <begin position="8"/>
        <end position="143"/>
    </location>
</feature>
<keyword evidence="2" id="KW-0808">Transferase</keyword>
<gene>
    <name evidence="2" type="ORF">FA047_17895</name>
</gene>
<accession>A0A4U1CFQ9</accession>
<dbReference type="PANTHER" id="PTHR11608">
    <property type="entry name" value="BIFUNCTIONAL PROTEIN PYRR"/>
    <property type="match status" value="1"/>
</dbReference>
<dbReference type="Pfam" id="PF00156">
    <property type="entry name" value="Pribosyltran"/>
    <property type="match status" value="1"/>
</dbReference>
<reference evidence="2 3" key="1">
    <citation type="submission" date="2019-04" db="EMBL/GenBank/DDBJ databases">
        <title>Pedobacter sp. RP-3-15 sp. nov., isolated from Arctic soil.</title>
        <authorList>
            <person name="Dahal R.H."/>
            <person name="Kim D.-U."/>
        </authorList>
    </citation>
    <scope>NUCLEOTIDE SEQUENCE [LARGE SCALE GENOMIC DNA]</scope>
    <source>
        <strain evidence="2 3">RP-3-15</strain>
    </source>
</reference>
<dbReference type="GO" id="GO:0016757">
    <property type="term" value="F:glycosyltransferase activity"/>
    <property type="evidence" value="ECO:0007669"/>
    <property type="project" value="UniProtKB-KW"/>
</dbReference>
<dbReference type="InterPro" id="IPR029057">
    <property type="entry name" value="PRTase-like"/>
</dbReference>
<dbReference type="Proteomes" id="UP000307244">
    <property type="component" value="Unassembled WGS sequence"/>
</dbReference>
<evidence type="ECO:0000259" key="1">
    <source>
        <dbReference type="Pfam" id="PF00156"/>
    </source>
</evidence>
<dbReference type="PANTHER" id="PTHR11608:SF0">
    <property type="entry name" value="BIFUNCTIONAL PROTEIN PYRR"/>
    <property type="match status" value="1"/>
</dbReference>
<dbReference type="OrthoDB" id="664757at2"/>
<dbReference type="AlphaFoldDB" id="A0A4U1CFQ9"/>
<comment type="caution">
    <text evidence="2">The sequence shown here is derived from an EMBL/GenBank/DDBJ whole genome shotgun (WGS) entry which is preliminary data.</text>
</comment>
<dbReference type="CDD" id="cd06223">
    <property type="entry name" value="PRTases_typeI"/>
    <property type="match status" value="1"/>
</dbReference>
<keyword evidence="3" id="KW-1185">Reference proteome</keyword>
<dbReference type="InterPro" id="IPR050137">
    <property type="entry name" value="PyrR_bifunctional"/>
</dbReference>
<sequence>MAESQLLILDKKQIQQKINRIAYQILEDNLNEKEVVLAGIWDRGYKLALRLKKVLTKISDIKVIMLKVELDRVSTKLIASTDLDESYWKNKVIILVDDVLNSGKTLAYGLGVFLNTPHKKIRTVVLVDRSHKIFPIATDFVGLQMATVLKEHVDVIMDVEGEEDRVYLS</sequence>
<dbReference type="SUPFAM" id="SSF53271">
    <property type="entry name" value="PRTase-like"/>
    <property type="match status" value="1"/>
</dbReference>
<evidence type="ECO:0000313" key="3">
    <source>
        <dbReference type="Proteomes" id="UP000307244"/>
    </source>
</evidence>
<dbReference type="InterPro" id="IPR000836">
    <property type="entry name" value="PRTase_dom"/>
</dbReference>
<organism evidence="2 3">
    <name type="scientific">Pedobacter frigoris</name>
    <dbReference type="NCBI Taxonomy" id="2571272"/>
    <lineage>
        <taxon>Bacteria</taxon>
        <taxon>Pseudomonadati</taxon>
        <taxon>Bacteroidota</taxon>
        <taxon>Sphingobacteriia</taxon>
        <taxon>Sphingobacteriales</taxon>
        <taxon>Sphingobacteriaceae</taxon>
        <taxon>Pedobacter</taxon>
    </lineage>
</organism>
<protein>
    <submittedName>
        <fullName evidence="2">Phosphoribosyltransferase</fullName>
    </submittedName>
</protein>
<keyword evidence="2" id="KW-0328">Glycosyltransferase</keyword>
<name>A0A4U1CFQ9_9SPHI</name>
<dbReference type="Gene3D" id="3.40.50.2020">
    <property type="match status" value="1"/>
</dbReference>